<reference evidence="4" key="1">
    <citation type="journal article" date="2019" name="Int. J. Syst. Evol. Microbiol.">
        <title>The Global Catalogue of Microorganisms (GCM) 10K type strain sequencing project: providing services to taxonomists for standard genome sequencing and annotation.</title>
        <authorList>
            <consortium name="The Broad Institute Genomics Platform"/>
            <consortium name="The Broad Institute Genome Sequencing Center for Infectious Disease"/>
            <person name="Wu L."/>
            <person name="Ma J."/>
        </authorList>
    </citation>
    <scope>NUCLEOTIDE SEQUENCE [LARGE SCALE GENOMIC DNA]</scope>
    <source>
        <strain evidence="4">JCM 17551</strain>
    </source>
</reference>
<feature type="compositionally biased region" description="Basic and acidic residues" evidence="1">
    <location>
        <begin position="46"/>
        <end position="57"/>
    </location>
</feature>
<feature type="region of interest" description="Disordered" evidence="1">
    <location>
        <begin position="29"/>
        <end position="57"/>
    </location>
</feature>
<evidence type="ECO:0000313" key="3">
    <source>
        <dbReference type="EMBL" id="GAA3916277.1"/>
    </source>
</evidence>
<evidence type="ECO:0000313" key="4">
    <source>
        <dbReference type="Proteomes" id="UP001501565"/>
    </source>
</evidence>
<comment type="caution">
    <text evidence="3">The sequence shown here is derived from an EMBL/GenBank/DDBJ whole genome shotgun (WGS) entry which is preliminary data.</text>
</comment>
<keyword evidence="4" id="KW-1185">Reference proteome</keyword>
<protein>
    <submittedName>
        <fullName evidence="3">Uncharacterized protein</fullName>
    </submittedName>
</protein>
<sequence length="57" mass="6068">MKTITSTLTAIIFASFASISVAADSKEASAGFNSVDQHASTSTYGKKADRKRDLTRI</sequence>
<gene>
    <name evidence="3" type="ORF">GCM10022277_08730</name>
</gene>
<feature type="compositionally biased region" description="Polar residues" evidence="1">
    <location>
        <begin position="31"/>
        <end position="44"/>
    </location>
</feature>
<feature type="chain" id="PRO_5045707144" evidence="2">
    <location>
        <begin position="23"/>
        <end position="57"/>
    </location>
</feature>
<organism evidence="3 4">
    <name type="scientific">Litoribacillus peritrichatus</name>
    <dbReference type="NCBI Taxonomy" id="718191"/>
    <lineage>
        <taxon>Bacteria</taxon>
        <taxon>Pseudomonadati</taxon>
        <taxon>Pseudomonadota</taxon>
        <taxon>Gammaproteobacteria</taxon>
        <taxon>Oceanospirillales</taxon>
        <taxon>Oceanospirillaceae</taxon>
        <taxon>Litoribacillus</taxon>
    </lineage>
</organism>
<evidence type="ECO:0000256" key="2">
    <source>
        <dbReference type="SAM" id="SignalP"/>
    </source>
</evidence>
<feature type="signal peptide" evidence="2">
    <location>
        <begin position="1"/>
        <end position="22"/>
    </location>
</feature>
<dbReference type="RefSeq" id="WP_344795868.1">
    <property type="nucleotide sequence ID" value="NZ_BAABBN010000004.1"/>
</dbReference>
<proteinExistence type="predicted"/>
<dbReference type="EMBL" id="BAABBN010000004">
    <property type="protein sequence ID" value="GAA3916277.1"/>
    <property type="molecule type" value="Genomic_DNA"/>
</dbReference>
<name>A0ABP7M6K1_9GAMM</name>
<keyword evidence="2" id="KW-0732">Signal</keyword>
<dbReference type="Proteomes" id="UP001501565">
    <property type="component" value="Unassembled WGS sequence"/>
</dbReference>
<accession>A0ABP7M6K1</accession>
<evidence type="ECO:0000256" key="1">
    <source>
        <dbReference type="SAM" id="MobiDB-lite"/>
    </source>
</evidence>